<evidence type="ECO:0000256" key="2">
    <source>
        <dbReference type="ARBA" id="ARBA00010979"/>
    </source>
</evidence>
<keyword evidence="5" id="KW-0175">Coiled coil</keyword>
<feature type="coiled-coil region" evidence="5">
    <location>
        <begin position="146"/>
        <end position="174"/>
    </location>
</feature>
<evidence type="ECO:0000256" key="4">
    <source>
        <dbReference type="ARBA" id="ARBA00023242"/>
    </source>
</evidence>
<dbReference type="GO" id="GO:0000462">
    <property type="term" value="P:maturation of SSU-rRNA from tricistronic rRNA transcript (SSU-rRNA, 5.8S rRNA, LSU-rRNA)"/>
    <property type="evidence" value="ECO:0007669"/>
    <property type="project" value="TreeGrafter"/>
</dbReference>
<dbReference type="GO" id="GO:0032040">
    <property type="term" value="C:small-subunit processome"/>
    <property type="evidence" value="ECO:0007669"/>
    <property type="project" value="TreeGrafter"/>
</dbReference>
<sequence length="550" mass="63554">MARSKRSKKRGKRKVESEEVYDEPDPEGDYYFLDDIDKFHAEREKILLDDTVEDKEDLDDDNQQDEEVMALDIGDSDDESDDNNDDDDESDIDTDDVEDDEVDEEDEEESGKEEEVGKGMPSQKSWGRKKSAFYDADIVEEYSGSDEEMDELAKEEEEEALALQRQMAASLQEQDFDAENFELPQTPHQKVKEVELNEERVVQDLTKLSKTEKIQILIKDSPELLGLLDEFKVKLKEVIEKVYPLVKMARAGQVPKEGADYLELKHQLYLNYCVNIGFYLLLKARQTSVRDHPVIERLVQYRKLITELEPLDEGLKPEIEELLTKSQILCQNDTQEKIDSEADSSQEQSKTSQKSVKLSSLLDDSDDNYSEAGDSKSENKKRKKSEKDNVCILTFQLKYGGQSTLLLLFWFAQEGKSNKLAKGIKGKRKMKDDVDETDPLEYYEAVKLQKKMKKEAEKAAYCFTSEQHDAEEEENEDGKRGITYEISQNKGLTAKKKKELRNPRVKHRRKFYKAQIKRKSQVLPVVNEQNRYGGEVTGIRSHLTRSIKIK</sequence>
<keyword evidence="4" id="KW-0539">Nucleus</keyword>
<accession>A0AAU9W1W6</accession>
<comment type="caution">
    <text evidence="8">The sequence shown here is derived from an EMBL/GenBank/DDBJ whole genome shotgun (WGS) entry which is preliminary data.</text>
</comment>
<feature type="region of interest" description="Disordered" evidence="6">
    <location>
        <begin position="1"/>
        <end position="30"/>
    </location>
</feature>
<organism evidence="8 9">
    <name type="scientific">Pocillopora meandrina</name>
    <dbReference type="NCBI Taxonomy" id="46732"/>
    <lineage>
        <taxon>Eukaryota</taxon>
        <taxon>Metazoa</taxon>
        <taxon>Cnidaria</taxon>
        <taxon>Anthozoa</taxon>
        <taxon>Hexacorallia</taxon>
        <taxon>Scleractinia</taxon>
        <taxon>Astrocoeniina</taxon>
        <taxon>Pocilloporidae</taxon>
        <taxon>Pocillopora</taxon>
    </lineage>
</organism>
<dbReference type="EMBL" id="CALNXJ010000006">
    <property type="protein sequence ID" value="CAH3041681.1"/>
    <property type="molecule type" value="Genomic_DNA"/>
</dbReference>
<evidence type="ECO:0000256" key="3">
    <source>
        <dbReference type="ARBA" id="ARBA00022553"/>
    </source>
</evidence>
<dbReference type="Pfam" id="PF09368">
    <property type="entry name" value="Sas10"/>
    <property type="match status" value="1"/>
</dbReference>
<evidence type="ECO:0000256" key="5">
    <source>
        <dbReference type="SAM" id="Coils"/>
    </source>
</evidence>
<dbReference type="Proteomes" id="UP001159428">
    <property type="component" value="Unassembled WGS sequence"/>
</dbReference>
<dbReference type="InterPro" id="IPR018972">
    <property type="entry name" value="Sas10_C_dom"/>
</dbReference>
<evidence type="ECO:0000313" key="9">
    <source>
        <dbReference type="Proteomes" id="UP001159428"/>
    </source>
</evidence>
<dbReference type="InterPro" id="IPR007146">
    <property type="entry name" value="Sas10/Utp3/C1D"/>
</dbReference>
<evidence type="ECO:0000313" key="8">
    <source>
        <dbReference type="EMBL" id="CAH3041681.1"/>
    </source>
</evidence>
<evidence type="ECO:0000259" key="7">
    <source>
        <dbReference type="Pfam" id="PF09368"/>
    </source>
</evidence>
<feature type="compositionally biased region" description="Low complexity" evidence="6">
    <location>
        <begin position="345"/>
        <end position="362"/>
    </location>
</feature>
<reference evidence="8 9" key="1">
    <citation type="submission" date="2022-05" db="EMBL/GenBank/DDBJ databases">
        <authorList>
            <consortium name="Genoscope - CEA"/>
            <person name="William W."/>
        </authorList>
    </citation>
    <scope>NUCLEOTIDE SEQUENCE [LARGE SCALE GENOMIC DNA]</scope>
</reference>
<feature type="region of interest" description="Disordered" evidence="6">
    <location>
        <begin position="48"/>
        <end position="130"/>
    </location>
</feature>
<protein>
    <recommendedName>
        <fullName evidence="7">Sas10 C-terminal domain-containing protein</fullName>
    </recommendedName>
</protein>
<feature type="region of interest" description="Disordered" evidence="6">
    <location>
        <begin position="335"/>
        <end position="383"/>
    </location>
</feature>
<dbReference type="PANTHER" id="PTHR13237">
    <property type="entry name" value="SOMETHING ABOUT SILENCING PROTEIN 10-RELATED"/>
    <property type="match status" value="1"/>
</dbReference>
<feature type="domain" description="Sas10 C-terminal" evidence="7">
    <location>
        <begin position="476"/>
        <end position="549"/>
    </location>
</feature>
<gene>
    <name evidence="8" type="ORF">PMEA_00029319</name>
</gene>
<name>A0AAU9W1W6_9CNID</name>
<dbReference type="AlphaFoldDB" id="A0AAU9W1W6"/>
<feature type="compositionally biased region" description="Acidic residues" evidence="6">
    <location>
        <begin position="50"/>
        <end position="112"/>
    </location>
</feature>
<comment type="similarity">
    <text evidence="2">Belongs to the SAS10 family.</text>
</comment>
<keyword evidence="3" id="KW-0597">Phosphoprotein</keyword>
<feature type="compositionally biased region" description="Acidic residues" evidence="6">
    <location>
        <begin position="18"/>
        <end position="30"/>
    </location>
</feature>
<evidence type="ECO:0000256" key="6">
    <source>
        <dbReference type="SAM" id="MobiDB-lite"/>
    </source>
</evidence>
<evidence type="ECO:0000256" key="1">
    <source>
        <dbReference type="ARBA" id="ARBA00004123"/>
    </source>
</evidence>
<proteinExistence type="inferred from homology"/>
<keyword evidence="9" id="KW-1185">Reference proteome</keyword>
<comment type="subcellular location">
    <subcellularLocation>
        <location evidence="1">Nucleus</location>
    </subcellularLocation>
</comment>
<dbReference type="PANTHER" id="PTHR13237:SF8">
    <property type="entry name" value="SOMETHING ABOUT SILENCING PROTEIN 10"/>
    <property type="match status" value="1"/>
</dbReference>
<feature type="compositionally biased region" description="Basic residues" evidence="6">
    <location>
        <begin position="1"/>
        <end position="13"/>
    </location>
</feature>
<dbReference type="Pfam" id="PF04000">
    <property type="entry name" value="Sas10_Utp3"/>
    <property type="match status" value="1"/>
</dbReference>